<feature type="transmembrane region" description="Helical" evidence="6">
    <location>
        <begin position="422"/>
        <end position="443"/>
    </location>
</feature>
<evidence type="ECO:0000256" key="1">
    <source>
        <dbReference type="ARBA" id="ARBA00004141"/>
    </source>
</evidence>
<dbReference type="RefSeq" id="WP_078684777.1">
    <property type="nucleotide sequence ID" value="NZ_FUYA01000004.1"/>
</dbReference>
<dbReference type="PANTHER" id="PTHR42948">
    <property type="entry name" value="TRANSPORTER"/>
    <property type="match status" value="1"/>
</dbReference>
<name>A0A1T4W350_9BACT</name>
<evidence type="ECO:0000313" key="8">
    <source>
        <dbReference type="Proteomes" id="UP000189733"/>
    </source>
</evidence>
<sequence length="449" mass="47930">MQKRDGFTSSIGVTLATLGSAVGLGNIWKVPYLTGMNGGASFLVMYIMCTFVVGLPIMIAEILIGRHVKANAVESYRKLSPKGQPWFLIGVIGVLGAFTITAYYSGVAGWVFAYVYKSFAALITGGGVVDSTAMFNDLVTDPAQAVFWQYVVLVTVGLVIMMGVSKGIEGTVKRLMPVLFVLLVALGIRSMTLPGASAGLAFLFSPDFSKIDSNVILMALGLAFFKMSIGMGIMTTYGSYYRDDQNVPFTTLQVMLADLTVSILAGVAIFPAVFAFGMEPAAGPSLLFLTIPEVFKSMPLGNFFQLLFFVLAAVASLGAMLSLLEVPVAFITEQTGWSRKAGTSITVGLLMLFGAPAALSSSVAQGWHIFGMNPFDFYDYLSSNLLLPLDGIAICVFAAWVWGKKPFSKAFSNNGQLENGTIAALAFGLLKYVSPVLILIILFKGLGVF</sequence>
<feature type="transmembrane region" description="Helical" evidence="6">
    <location>
        <begin position="345"/>
        <end position="365"/>
    </location>
</feature>
<dbReference type="SUPFAM" id="SSF161070">
    <property type="entry name" value="SNF-like"/>
    <property type="match status" value="1"/>
</dbReference>
<feature type="transmembrane region" description="Helical" evidence="6">
    <location>
        <begin position="216"/>
        <end position="240"/>
    </location>
</feature>
<feature type="transmembrane region" description="Helical" evidence="6">
    <location>
        <begin position="7"/>
        <end position="28"/>
    </location>
</feature>
<feature type="transmembrane region" description="Helical" evidence="6">
    <location>
        <begin position="252"/>
        <end position="278"/>
    </location>
</feature>
<feature type="transmembrane region" description="Helical" evidence="6">
    <location>
        <begin position="85"/>
        <end position="104"/>
    </location>
</feature>
<gene>
    <name evidence="7" type="ORF">SAMN02745702_01494</name>
</gene>
<dbReference type="PANTHER" id="PTHR42948:SF1">
    <property type="entry name" value="TRANSPORTER"/>
    <property type="match status" value="1"/>
</dbReference>
<keyword evidence="3 6" id="KW-0812">Transmembrane</keyword>
<accession>A0A1T4W350</accession>
<feature type="transmembrane region" description="Helical" evidence="6">
    <location>
        <begin position="177"/>
        <end position="204"/>
    </location>
</feature>
<dbReference type="PRINTS" id="PR00176">
    <property type="entry name" value="NANEUSMPORT"/>
</dbReference>
<dbReference type="InterPro" id="IPR000175">
    <property type="entry name" value="Na/ntran_symport"/>
</dbReference>
<feature type="transmembrane region" description="Helical" evidence="6">
    <location>
        <begin position="385"/>
        <end position="402"/>
    </location>
</feature>
<dbReference type="InterPro" id="IPR037272">
    <property type="entry name" value="SNS_sf"/>
</dbReference>
<dbReference type="AlphaFoldDB" id="A0A1T4W350"/>
<dbReference type="InterPro" id="IPR047218">
    <property type="entry name" value="YocR/YhdH-like"/>
</dbReference>
<feature type="transmembrane region" description="Helical" evidence="6">
    <location>
        <begin position="147"/>
        <end position="165"/>
    </location>
</feature>
<dbReference type="NCBIfam" id="NF037979">
    <property type="entry name" value="Na_transp"/>
    <property type="match status" value="1"/>
</dbReference>
<organism evidence="7 8">
    <name type="scientific">Desulfobaculum bizertense DSM 18034</name>
    <dbReference type="NCBI Taxonomy" id="1121442"/>
    <lineage>
        <taxon>Bacteria</taxon>
        <taxon>Pseudomonadati</taxon>
        <taxon>Thermodesulfobacteriota</taxon>
        <taxon>Desulfovibrionia</taxon>
        <taxon>Desulfovibrionales</taxon>
        <taxon>Desulfovibrionaceae</taxon>
        <taxon>Desulfobaculum</taxon>
    </lineage>
</organism>
<protein>
    <submittedName>
        <fullName evidence="7">Neurotransmitter:Na+ symporter, NSS family</fullName>
    </submittedName>
</protein>
<dbReference type="Pfam" id="PF00209">
    <property type="entry name" value="SNF"/>
    <property type="match status" value="2"/>
</dbReference>
<evidence type="ECO:0000256" key="4">
    <source>
        <dbReference type="ARBA" id="ARBA00022989"/>
    </source>
</evidence>
<evidence type="ECO:0000313" key="7">
    <source>
        <dbReference type="EMBL" id="SKA71488.1"/>
    </source>
</evidence>
<dbReference type="EMBL" id="FUYA01000004">
    <property type="protein sequence ID" value="SKA71488.1"/>
    <property type="molecule type" value="Genomic_DNA"/>
</dbReference>
<keyword evidence="8" id="KW-1185">Reference proteome</keyword>
<keyword evidence="2" id="KW-0813">Transport</keyword>
<reference evidence="7 8" key="1">
    <citation type="submission" date="2017-02" db="EMBL/GenBank/DDBJ databases">
        <authorList>
            <person name="Peterson S.W."/>
        </authorList>
    </citation>
    <scope>NUCLEOTIDE SEQUENCE [LARGE SCALE GENOMIC DNA]</scope>
    <source>
        <strain evidence="7 8">DSM 18034</strain>
    </source>
</reference>
<dbReference type="GO" id="GO:0016020">
    <property type="term" value="C:membrane"/>
    <property type="evidence" value="ECO:0007669"/>
    <property type="project" value="UniProtKB-SubCell"/>
</dbReference>
<keyword evidence="5 6" id="KW-0472">Membrane</keyword>
<comment type="subcellular location">
    <subcellularLocation>
        <location evidence="1">Membrane</location>
        <topology evidence="1">Multi-pass membrane protein</topology>
    </subcellularLocation>
</comment>
<proteinExistence type="predicted"/>
<evidence type="ECO:0000256" key="5">
    <source>
        <dbReference type="ARBA" id="ARBA00023136"/>
    </source>
</evidence>
<dbReference type="Proteomes" id="UP000189733">
    <property type="component" value="Unassembled WGS sequence"/>
</dbReference>
<keyword evidence="4 6" id="KW-1133">Transmembrane helix</keyword>
<evidence type="ECO:0000256" key="3">
    <source>
        <dbReference type="ARBA" id="ARBA00022692"/>
    </source>
</evidence>
<evidence type="ECO:0000256" key="2">
    <source>
        <dbReference type="ARBA" id="ARBA00022448"/>
    </source>
</evidence>
<evidence type="ECO:0000256" key="6">
    <source>
        <dbReference type="SAM" id="Phobius"/>
    </source>
</evidence>
<dbReference type="CDD" id="cd10336">
    <property type="entry name" value="SLC6sbd_Tyt1-Like"/>
    <property type="match status" value="1"/>
</dbReference>
<dbReference type="OrthoDB" id="9762833at2"/>
<feature type="transmembrane region" description="Helical" evidence="6">
    <location>
        <begin position="40"/>
        <end position="64"/>
    </location>
</feature>
<feature type="transmembrane region" description="Helical" evidence="6">
    <location>
        <begin position="303"/>
        <end position="324"/>
    </location>
</feature>
<dbReference type="PROSITE" id="PS50267">
    <property type="entry name" value="NA_NEUROTRAN_SYMP_3"/>
    <property type="match status" value="1"/>
</dbReference>